<evidence type="ECO:0000256" key="3">
    <source>
        <dbReference type="ARBA" id="ARBA00022801"/>
    </source>
</evidence>
<dbReference type="PROSITE" id="PS00138">
    <property type="entry name" value="SUBTILASE_SER"/>
    <property type="match status" value="1"/>
</dbReference>
<accession>A0A7X3K168</accession>
<evidence type="ECO:0000259" key="10">
    <source>
        <dbReference type="PROSITE" id="PS51272"/>
    </source>
</evidence>
<dbReference type="PROSITE" id="PS51272">
    <property type="entry name" value="SLH"/>
    <property type="match status" value="3"/>
</dbReference>
<keyword evidence="12" id="KW-1185">Reference proteome</keyword>
<dbReference type="Proteomes" id="UP000490800">
    <property type="component" value="Unassembled WGS sequence"/>
</dbReference>
<dbReference type="PANTHER" id="PTHR43806">
    <property type="entry name" value="PEPTIDASE S8"/>
    <property type="match status" value="1"/>
</dbReference>
<dbReference type="Gene3D" id="3.40.50.200">
    <property type="entry name" value="Peptidase S8/S53 domain"/>
    <property type="match status" value="1"/>
</dbReference>
<feature type="signal peptide" evidence="9">
    <location>
        <begin position="1"/>
        <end position="23"/>
    </location>
</feature>
<dbReference type="InterPro" id="IPR059177">
    <property type="entry name" value="GH29D-like_dom"/>
</dbReference>
<dbReference type="RefSeq" id="WP_157338105.1">
    <property type="nucleotide sequence ID" value="NZ_RHLK01000014.1"/>
</dbReference>
<evidence type="ECO:0000313" key="11">
    <source>
        <dbReference type="EMBL" id="MVP01671.1"/>
    </source>
</evidence>
<feature type="active site" description="Charge relay system" evidence="5 6">
    <location>
        <position position="194"/>
    </location>
</feature>
<dbReference type="Pfam" id="PF13290">
    <property type="entry name" value="CHB_HEX_C_1"/>
    <property type="match status" value="1"/>
</dbReference>
<dbReference type="PANTHER" id="PTHR43806:SF11">
    <property type="entry name" value="CEREVISIN-RELATED"/>
    <property type="match status" value="1"/>
</dbReference>
<dbReference type="InterPro" id="IPR015500">
    <property type="entry name" value="Peptidase_S8_subtilisin-rel"/>
</dbReference>
<evidence type="ECO:0000256" key="9">
    <source>
        <dbReference type="SAM" id="SignalP"/>
    </source>
</evidence>
<evidence type="ECO:0000256" key="5">
    <source>
        <dbReference type="PIRSR" id="PIRSR615500-1"/>
    </source>
</evidence>
<dbReference type="OrthoDB" id="9798386at2"/>
<gene>
    <name evidence="11" type="ORF">EDM21_19435</name>
</gene>
<sequence length="1072" mass="113064">MRKCCLMIVVCLIVGIFPLSAYGAETPTLKKEGAPLTYQRKAVTDGAIPGQVLVKYKDGRPADSMGIRGLAEKSAPASHDSKYIQRVGPKGLVTMEFPQSEPVSDVLQELSQDPNVDYVEPVYPVYAAGITPGTGAPNRASTDSAAVDVPVKAATYLSDPLIEQQWWYRAIQADLAGTPATDEAMAGTVIAVIDTGVDTFHDDLKESRMEGYNLISNNTDTRDDNGHGTNVAGIAAALKNNKIGIAGVASGAKIMPVKVLDSEGFGRSDIITEGIYWAVDHGADVLNLSLTSSSSSRAMEEAIQYALQKGVVVVSASGNDSNHWIGNDTGELDHIKGSDDPLAHSFVKDVAFPARLPGVLAVGAVDWYPHTEFIAADFSNTGNALSVVAPGVDINSTDKGNAYTHKNGTSLAAPMVSGLAALILAADPGLRKLPAGEKSERISRIIAETAADLGAPGFDSTFGSGLIDVKKAMETPRLILEPRNNSMANAAGELAADIRLVNKDGTLASSVTGSGKIDVFAYSSGNGQPQFVRTLSFRVSGGKASFTYKPEKSGKYLLAAYNDELTPLWVSGESIFTKPPAAPAASIQGGTYSGPLTVSLSSPEPGAKIYYTLSGAAPTEQSALYTGPLVLSQSRALSVVTAVGGAVSEVRTYRYEITAGTGGSGSGSGSAPNEGGSTLQPLPAGTERFVNANAELVQENGYPILILKVADSEIQPLLTDAAVKEIGIRALSAKDGVQLGTKVQLPSALFAAGQTKPVVIITDEASVRLEPDSLRVDSDETVTVSLVRAHANESLTTAYPVGGSPKSPLLQIGITAGQRQIAKLQKPMTVTMAHQPADAGTDPEKMGTFLYSADEQKWSYTAGYDADNRSTFTVSELTYAAVFAVNRTFLDMSGHWARRAVEVLAAKQIVDGMDENRFVPQSGVTRAQFAAMLARMLQLPEAPVQSNQAFRDVAQRDWFADAVARAYKAGLVSGVTDDRFAPNDPITREQMAAMLVRAYAYRSGMDPAAIGVPPHAVFADEQSAGGWAVPFLRQAHMLGLIDGYENGTFRPLGGATRAESASVIYRLDSRPD</sequence>
<feature type="chain" id="PRO_5031323233" evidence="9">
    <location>
        <begin position="24"/>
        <end position="1072"/>
    </location>
</feature>
<comment type="caution">
    <text evidence="11">The sequence shown here is derived from an EMBL/GenBank/DDBJ whole genome shotgun (WGS) entry which is preliminary data.</text>
</comment>
<feature type="active site" description="Charge relay system" evidence="5 6">
    <location>
        <position position="227"/>
    </location>
</feature>
<comment type="similarity">
    <text evidence="1 6 7">Belongs to the peptidase S8 family.</text>
</comment>
<feature type="domain" description="SLH" evidence="10">
    <location>
        <begin position="884"/>
        <end position="945"/>
    </location>
</feature>
<dbReference type="PROSITE" id="PS00136">
    <property type="entry name" value="SUBTILASE_ASP"/>
    <property type="match status" value="1"/>
</dbReference>
<feature type="active site" description="Charge relay system" evidence="5 6">
    <location>
        <position position="410"/>
    </location>
</feature>
<evidence type="ECO:0000313" key="12">
    <source>
        <dbReference type="Proteomes" id="UP000490800"/>
    </source>
</evidence>
<evidence type="ECO:0000256" key="7">
    <source>
        <dbReference type="RuleBase" id="RU003355"/>
    </source>
</evidence>
<dbReference type="PROSITE" id="PS00137">
    <property type="entry name" value="SUBTILASE_HIS"/>
    <property type="match status" value="1"/>
</dbReference>
<feature type="region of interest" description="Disordered" evidence="8">
    <location>
        <begin position="659"/>
        <end position="684"/>
    </location>
</feature>
<dbReference type="AlphaFoldDB" id="A0A7X3K168"/>
<organism evidence="11 12">
    <name type="scientific">Paenibacillus lutrae</name>
    <dbReference type="NCBI Taxonomy" id="2078573"/>
    <lineage>
        <taxon>Bacteria</taxon>
        <taxon>Bacillati</taxon>
        <taxon>Bacillota</taxon>
        <taxon>Bacilli</taxon>
        <taxon>Bacillales</taxon>
        <taxon>Paenibacillaceae</taxon>
        <taxon>Paenibacillus</taxon>
    </lineage>
</organism>
<feature type="domain" description="SLH" evidence="10">
    <location>
        <begin position="1015"/>
        <end position="1072"/>
    </location>
</feature>
<dbReference type="Pfam" id="PF00395">
    <property type="entry name" value="SLH"/>
    <property type="match status" value="3"/>
</dbReference>
<dbReference type="PRINTS" id="PR00723">
    <property type="entry name" value="SUBTILISIN"/>
</dbReference>
<evidence type="ECO:0000256" key="1">
    <source>
        <dbReference type="ARBA" id="ARBA00011073"/>
    </source>
</evidence>
<dbReference type="InterPro" id="IPR000209">
    <property type="entry name" value="Peptidase_S8/S53_dom"/>
</dbReference>
<dbReference type="InterPro" id="IPR054399">
    <property type="entry name" value="Fervidolysin-like_N_prodom"/>
</dbReference>
<dbReference type="Pfam" id="PF22148">
    <property type="entry name" value="Fervidolysin_NPro-like"/>
    <property type="match status" value="1"/>
</dbReference>
<dbReference type="EMBL" id="RHLK01000014">
    <property type="protein sequence ID" value="MVP01671.1"/>
    <property type="molecule type" value="Genomic_DNA"/>
</dbReference>
<evidence type="ECO:0000256" key="2">
    <source>
        <dbReference type="ARBA" id="ARBA00022670"/>
    </source>
</evidence>
<keyword evidence="2 6" id="KW-0645">Protease</keyword>
<dbReference type="InterPro" id="IPR001119">
    <property type="entry name" value="SLH_dom"/>
</dbReference>
<evidence type="ECO:0000256" key="4">
    <source>
        <dbReference type="ARBA" id="ARBA00022825"/>
    </source>
</evidence>
<keyword evidence="3 6" id="KW-0378">Hydrolase</keyword>
<keyword evidence="4 6" id="KW-0720">Serine protease</keyword>
<dbReference type="GO" id="GO:0006508">
    <property type="term" value="P:proteolysis"/>
    <property type="evidence" value="ECO:0007669"/>
    <property type="project" value="UniProtKB-KW"/>
</dbReference>
<evidence type="ECO:0000256" key="6">
    <source>
        <dbReference type="PROSITE-ProRule" id="PRU01240"/>
    </source>
</evidence>
<dbReference type="SUPFAM" id="SSF52743">
    <property type="entry name" value="Subtilisin-like"/>
    <property type="match status" value="1"/>
</dbReference>
<dbReference type="PROSITE" id="PS51892">
    <property type="entry name" value="SUBTILASE"/>
    <property type="match status" value="1"/>
</dbReference>
<keyword evidence="9" id="KW-0732">Signal</keyword>
<reference evidence="11 12" key="1">
    <citation type="journal article" date="2019" name="Microorganisms">
        <title>Paenibacillus lutrae sp. nov., A Chitinolytic Species Isolated from A River Otter in Castril Natural Park, Granada, Spain.</title>
        <authorList>
            <person name="Rodriguez M."/>
            <person name="Reina J.C."/>
            <person name="Bejar V."/>
            <person name="Llamas I."/>
        </authorList>
    </citation>
    <scope>NUCLEOTIDE SEQUENCE [LARGE SCALE GENOMIC DNA]</scope>
    <source>
        <strain evidence="11 12">N10</strain>
    </source>
</reference>
<evidence type="ECO:0000256" key="8">
    <source>
        <dbReference type="SAM" id="MobiDB-lite"/>
    </source>
</evidence>
<proteinExistence type="inferred from homology"/>
<name>A0A7X3K168_9BACL</name>
<dbReference type="InterPro" id="IPR023828">
    <property type="entry name" value="Peptidase_S8_Ser-AS"/>
</dbReference>
<feature type="domain" description="SLH" evidence="10">
    <location>
        <begin position="946"/>
        <end position="1009"/>
    </location>
</feature>
<dbReference type="GO" id="GO:0004252">
    <property type="term" value="F:serine-type endopeptidase activity"/>
    <property type="evidence" value="ECO:0007669"/>
    <property type="project" value="UniProtKB-UniRule"/>
</dbReference>
<dbReference type="InterPro" id="IPR050131">
    <property type="entry name" value="Peptidase_S8_subtilisin-like"/>
</dbReference>
<dbReference type="InterPro" id="IPR022398">
    <property type="entry name" value="Peptidase_S8_His-AS"/>
</dbReference>
<protein>
    <submittedName>
        <fullName evidence="11">S8 family serine peptidase</fullName>
    </submittedName>
</protein>
<dbReference type="InterPro" id="IPR036852">
    <property type="entry name" value="Peptidase_S8/S53_dom_sf"/>
</dbReference>
<dbReference type="Pfam" id="PF00082">
    <property type="entry name" value="Peptidase_S8"/>
    <property type="match status" value="1"/>
</dbReference>
<dbReference type="InterPro" id="IPR023827">
    <property type="entry name" value="Peptidase_S8_Asp-AS"/>
</dbReference>